<dbReference type="OrthoDB" id="3143319at2759"/>
<dbReference type="AlphaFoldDB" id="A0A0C3PQ49"/>
<keyword evidence="2" id="KW-1185">Reference proteome</keyword>
<protein>
    <submittedName>
        <fullName evidence="1">Uncharacterized protein</fullName>
    </submittedName>
</protein>
<evidence type="ECO:0000313" key="2">
    <source>
        <dbReference type="Proteomes" id="UP000054217"/>
    </source>
</evidence>
<evidence type="ECO:0000313" key="1">
    <source>
        <dbReference type="EMBL" id="KIO11096.1"/>
    </source>
</evidence>
<sequence>MKSDVQITVHDFAASADDTVPSIPAARVEEGRVIVSALLSDASWVTPVQRIQESAFHIAHRDRLYEYYTKPPRIASETHWPGIEGVQEWGVLPLPDSDECVSLQHLNEFQNTDFREVGTGRARSRSRERIRSPVEEPLSPRRAKRVLEYELLDFQPAKRPKLVTSSIAEIIPRPHFLPTRATKFPDLDLEKCPHFSKVLPLPVLPYTASTVSELLRSKYRRGSWLIPIRGQVPLEDASVAVIVQSPEDIALVSEYPRHKIIWTQEILVDFWNFLLQLQQATRLGPISLSLHTTSSDTIGIASDATEESADSPYHQFHQYYFKSRNTIGSSLPSHNTFAPYVYKAQLEATDYIKVYHDVAYSLSLRNVLDAYRYGHLSPVVGVGDASMRGRPGNFRVLKGARLTFMDERSKAAFVM</sequence>
<reference evidence="2" key="2">
    <citation type="submission" date="2015-01" db="EMBL/GenBank/DDBJ databases">
        <title>Evolutionary Origins and Diversification of the Mycorrhizal Mutualists.</title>
        <authorList>
            <consortium name="DOE Joint Genome Institute"/>
            <consortium name="Mycorrhizal Genomics Consortium"/>
            <person name="Kohler A."/>
            <person name="Kuo A."/>
            <person name="Nagy L.G."/>
            <person name="Floudas D."/>
            <person name="Copeland A."/>
            <person name="Barry K.W."/>
            <person name="Cichocki N."/>
            <person name="Veneault-Fourrey C."/>
            <person name="LaButti K."/>
            <person name="Lindquist E.A."/>
            <person name="Lipzen A."/>
            <person name="Lundell T."/>
            <person name="Morin E."/>
            <person name="Murat C."/>
            <person name="Riley R."/>
            <person name="Ohm R."/>
            <person name="Sun H."/>
            <person name="Tunlid A."/>
            <person name="Henrissat B."/>
            <person name="Grigoriev I.V."/>
            <person name="Hibbett D.S."/>
            <person name="Martin F."/>
        </authorList>
    </citation>
    <scope>NUCLEOTIDE SEQUENCE [LARGE SCALE GENOMIC DNA]</scope>
    <source>
        <strain evidence="2">Marx 270</strain>
    </source>
</reference>
<organism evidence="1 2">
    <name type="scientific">Pisolithus tinctorius Marx 270</name>
    <dbReference type="NCBI Taxonomy" id="870435"/>
    <lineage>
        <taxon>Eukaryota</taxon>
        <taxon>Fungi</taxon>
        <taxon>Dikarya</taxon>
        <taxon>Basidiomycota</taxon>
        <taxon>Agaricomycotina</taxon>
        <taxon>Agaricomycetes</taxon>
        <taxon>Agaricomycetidae</taxon>
        <taxon>Boletales</taxon>
        <taxon>Sclerodermatineae</taxon>
        <taxon>Pisolithaceae</taxon>
        <taxon>Pisolithus</taxon>
    </lineage>
</organism>
<dbReference type="STRING" id="870435.A0A0C3PQ49"/>
<gene>
    <name evidence="1" type="ORF">M404DRAFT_994770</name>
</gene>
<name>A0A0C3PQ49_PISTI</name>
<dbReference type="Proteomes" id="UP000054217">
    <property type="component" value="Unassembled WGS sequence"/>
</dbReference>
<accession>A0A0C3PQ49</accession>
<dbReference type="EMBL" id="KN831950">
    <property type="protein sequence ID" value="KIO11096.1"/>
    <property type="molecule type" value="Genomic_DNA"/>
</dbReference>
<proteinExistence type="predicted"/>
<dbReference type="HOGENOM" id="CLU_027435_0_0_1"/>
<reference evidence="1 2" key="1">
    <citation type="submission" date="2014-04" db="EMBL/GenBank/DDBJ databases">
        <authorList>
            <consortium name="DOE Joint Genome Institute"/>
            <person name="Kuo A."/>
            <person name="Kohler A."/>
            <person name="Costa M.D."/>
            <person name="Nagy L.G."/>
            <person name="Floudas D."/>
            <person name="Copeland A."/>
            <person name="Barry K.W."/>
            <person name="Cichocki N."/>
            <person name="Veneault-Fourrey C."/>
            <person name="LaButti K."/>
            <person name="Lindquist E.A."/>
            <person name="Lipzen A."/>
            <person name="Lundell T."/>
            <person name="Morin E."/>
            <person name="Murat C."/>
            <person name="Sun H."/>
            <person name="Tunlid A."/>
            <person name="Henrissat B."/>
            <person name="Grigoriev I.V."/>
            <person name="Hibbett D.S."/>
            <person name="Martin F."/>
            <person name="Nordberg H.P."/>
            <person name="Cantor M.N."/>
            <person name="Hua S.X."/>
        </authorList>
    </citation>
    <scope>NUCLEOTIDE SEQUENCE [LARGE SCALE GENOMIC DNA]</scope>
    <source>
        <strain evidence="1 2">Marx 270</strain>
    </source>
</reference>
<dbReference type="InParanoid" id="A0A0C3PQ49"/>